<dbReference type="Proteomes" id="UP000078542">
    <property type="component" value="Unassembled WGS sequence"/>
</dbReference>
<dbReference type="Gene3D" id="2.30.42.10">
    <property type="match status" value="1"/>
</dbReference>
<dbReference type="EMBL" id="KQ977085">
    <property type="protein sequence ID" value="KYN05900.1"/>
    <property type="molecule type" value="Genomic_DNA"/>
</dbReference>
<dbReference type="InterPro" id="IPR001478">
    <property type="entry name" value="PDZ"/>
</dbReference>
<dbReference type="InterPro" id="IPR036034">
    <property type="entry name" value="PDZ_sf"/>
</dbReference>
<dbReference type="PROSITE" id="PS50898">
    <property type="entry name" value="RBD"/>
    <property type="match status" value="1"/>
</dbReference>
<comment type="subcellular location">
    <subcellularLocation>
        <location evidence="1">Cytoplasm</location>
    </subcellularLocation>
</comment>
<sequence length="1449" mass="161473">MHQNRRKKKRVNYGVRAVEVVRGAKGFGFTISGQQPCILSCIVQGSPAEGAGLRAGDYLVAVNGHNVSKVPHDDVVQLIGSSKGILRLQIAENYYSDSSDEEGLATVRSKPKYAHKPRTANASALQLQCRAAKVVRDLQSGAMFHTIPGGLATSDAKDLYNYSGLHYRWNMTSPLPLPPPPASHKRDSEKIVHRTVVGYLGTIDIPNQLHPSSMMQVLRKCIKRLKAEKRNPTTVLLTIHVANIKLTNSENRVIAEYPSYRIIFCNSFSEQDKQYFGILTKSMRNTDDIVSNSCHVFTIYYKLIDHEVHSSACNVFGFMCTKSSELNVCQEFPDSCTSLIGAIQTLYISDCTNGENCTNPYNEARIRLDTASPQPSNISTSTAHSSNSDSGIGFKDDYGSCSSKNLANDCERRRQYSNMQYRNISARLSKEPVSEAAGHRLTVRATSEARLWSEELKFDPSKELFTEMRHVAGSGEGTTTTCAGTSAPAATARTMLASTSVGSLASVCTTALLDGIEDAAESSKVASSEGLKRLMDTTNKLSPKVYCGQVTKSLVHSLEDINSSMEYARQPYCHSYSGKSDKPRPWGSLQEIRNFRSSASDNCIRWKRKRSGASDGSSRRRRRRPLFHLIRAKVCDRRPVRASTVRLINDVAAVAADVKNVRPASVTWMRWRNRHGQVCSGSGCSGVHRERCCMRYVLLSPRQFLDDAWFGKFGMDPFLGKVSSSVYGSTESCDKNNDCKGVHTWANGFEKLLEDPKGLQTFAEFLKKEFSHENIYFWAACERYKDTKDTVMRRRLACQIYQRHLSSTAAEPVNVDSHASGQITQELLDEAPADLFLQTQKQVFNLMKFDSYPRFLRSELYRACLEAGSAVVDTEDCDLHLTSSPSVKLKKSHSDAEDRCRKSLLPWNRKNRSKSKDRGESEYNKTPSRSETIYKSFTVIKRETEGNNNEDTVSISSSRSSLASWDLALRQSFNKHSVSSYDGQTNEKKDARSKCTGLCRVILPDGSTTVVTTSQTESIKDVVTRLLDKRALRYSNYDVLILATDEMVDTKCFSSVLAGQEVEVVPTKVLKVELPSRRIISIIAHKGKTLKEVLRPLLNKYGFNLDLISIWSEGRCVPMDIMAISAPTRIIVMANEEDFQRELHTAKYLDEVPHAQPTLDEITNKVFEELLVGKSRNKYQYSEGSCKSDDQRSEGSSILSSKFFLRDSTIHGKKKAKSKCCNTSEKGNSNDCIHEGAPIKSQPPLIAKWRNGVKLQLPGRFDGDDLYEGLKRAQRSRLEDQRGTEINFELPDFLKNKENGKPSDSNKMRRTRVVSANCESTAKFYDSSDDKQSSSGYEYPAHVTNGAANERFSTLVNITEPLSKCLESSFNLDGDRTLVDGDQTIIENGTDSPSKSPHSGSYGSTDVSPTKLSKPPPLPPKPKNLVVNVVKSGYIASPKTLQRPNHVIE</sequence>
<dbReference type="InterPro" id="IPR016137">
    <property type="entry name" value="RGS"/>
</dbReference>
<dbReference type="SMART" id="SM00462">
    <property type="entry name" value="PTB"/>
    <property type="match status" value="1"/>
</dbReference>
<feature type="domain" description="RGS" evidence="8">
    <location>
        <begin position="748"/>
        <end position="865"/>
    </location>
</feature>
<evidence type="ECO:0000256" key="5">
    <source>
        <dbReference type="SAM" id="MobiDB-lite"/>
    </source>
</evidence>
<dbReference type="SMART" id="SM00455">
    <property type="entry name" value="RBD"/>
    <property type="match status" value="2"/>
</dbReference>
<feature type="compositionally biased region" description="Polar residues" evidence="5">
    <location>
        <begin position="1385"/>
        <end position="1406"/>
    </location>
</feature>
<dbReference type="InterPro" id="IPR046995">
    <property type="entry name" value="RGS10/12/14-like"/>
</dbReference>
<dbReference type="Pfam" id="PF02196">
    <property type="entry name" value="RBD"/>
    <property type="match status" value="1"/>
</dbReference>
<feature type="domain" description="PDZ" evidence="7">
    <location>
        <begin position="17"/>
        <end position="94"/>
    </location>
</feature>
<dbReference type="PROSITE" id="PS01179">
    <property type="entry name" value="PID"/>
    <property type="match status" value="1"/>
</dbReference>
<feature type="region of interest" description="Disordered" evidence="5">
    <location>
        <begin position="907"/>
        <end position="928"/>
    </location>
</feature>
<evidence type="ECO:0000256" key="4">
    <source>
        <dbReference type="ARBA" id="ARBA00022737"/>
    </source>
</evidence>
<dbReference type="GO" id="GO:0005096">
    <property type="term" value="F:GTPase activator activity"/>
    <property type="evidence" value="ECO:0007669"/>
    <property type="project" value="UniProtKB-KW"/>
</dbReference>
<dbReference type="SUPFAM" id="SSF50156">
    <property type="entry name" value="PDZ domain-like"/>
    <property type="match status" value="1"/>
</dbReference>
<feature type="domain" description="RBD" evidence="9">
    <location>
        <begin position="997"/>
        <end position="1067"/>
    </location>
</feature>
<dbReference type="InterPro" id="IPR024066">
    <property type="entry name" value="RGS_subdom1/3"/>
</dbReference>
<dbReference type="GO" id="GO:0048699">
    <property type="term" value="P:generation of neurons"/>
    <property type="evidence" value="ECO:0007669"/>
    <property type="project" value="UniProtKB-ARBA"/>
</dbReference>
<dbReference type="GO" id="GO:0007165">
    <property type="term" value="P:signal transduction"/>
    <property type="evidence" value="ECO:0007669"/>
    <property type="project" value="InterPro"/>
</dbReference>
<feature type="region of interest" description="Disordered" evidence="5">
    <location>
        <begin position="1384"/>
        <end position="1424"/>
    </location>
</feature>
<dbReference type="InterPro" id="IPR036305">
    <property type="entry name" value="RGS_sf"/>
</dbReference>
<keyword evidence="2" id="KW-0343">GTPase activation</keyword>
<dbReference type="SMART" id="SM00390">
    <property type="entry name" value="GoLoco"/>
    <property type="match status" value="1"/>
</dbReference>
<dbReference type="InterPro" id="IPR044926">
    <property type="entry name" value="RGS_subdomain_2"/>
</dbReference>
<keyword evidence="4" id="KW-0677">Repeat</keyword>
<dbReference type="PROSITE" id="PS50106">
    <property type="entry name" value="PDZ"/>
    <property type="match status" value="1"/>
</dbReference>
<dbReference type="GO" id="GO:0005886">
    <property type="term" value="C:plasma membrane"/>
    <property type="evidence" value="ECO:0007669"/>
    <property type="project" value="TreeGrafter"/>
</dbReference>
<evidence type="ECO:0000313" key="11">
    <source>
        <dbReference type="Proteomes" id="UP000078542"/>
    </source>
</evidence>
<evidence type="ECO:0000259" key="6">
    <source>
        <dbReference type="PROSITE" id="PS01179"/>
    </source>
</evidence>
<keyword evidence="3" id="KW-0963">Cytoplasm</keyword>
<evidence type="ECO:0000256" key="2">
    <source>
        <dbReference type="ARBA" id="ARBA00022468"/>
    </source>
</evidence>
<organism evidence="10 11">
    <name type="scientific">Cyphomyrmex costatus</name>
    <dbReference type="NCBI Taxonomy" id="456900"/>
    <lineage>
        <taxon>Eukaryota</taxon>
        <taxon>Metazoa</taxon>
        <taxon>Ecdysozoa</taxon>
        <taxon>Arthropoda</taxon>
        <taxon>Hexapoda</taxon>
        <taxon>Insecta</taxon>
        <taxon>Pterygota</taxon>
        <taxon>Neoptera</taxon>
        <taxon>Endopterygota</taxon>
        <taxon>Hymenoptera</taxon>
        <taxon>Apocrita</taxon>
        <taxon>Aculeata</taxon>
        <taxon>Formicoidea</taxon>
        <taxon>Formicidae</taxon>
        <taxon>Myrmicinae</taxon>
        <taxon>Cyphomyrmex</taxon>
    </lineage>
</organism>
<dbReference type="InterPro" id="IPR003116">
    <property type="entry name" value="RBD_dom"/>
</dbReference>
<dbReference type="Pfam" id="PF00615">
    <property type="entry name" value="RGS"/>
    <property type="match status" value="1"/>
</dbReference>
<evidence type="ECO:0000256" key="1">
    <source>
        <dbReference type="ARBA" id="ARBA00004496"/>
    </source>
</evidence>
<keyword evidence="11" id="KW-1185">Reference proteome</keyword>
<evidence type="ECO:0000259" key="7">
    <source>
        <dbReference type="PROSITE" id="PS50106"/>
    </source>
</evidence>
<dbReference type="GO" id="GO:0005737">
    <property type="term" value="C:cytoplasm"/>
    <property type="evidence" value="ECO:0007669"/>
    <property type="project" value="UniProtKB-SubCell"/>
</dbReference>
<dbReference type="Gene3D" id="3.10.20.90">
    <property type="entry name" value="Phosphatidylinositol 3-kinase Catalytic Subunit, Chain A, domain 1"/>
    <property type="match status" value="2"/>
</dbReference>
<dbReference type="SMART" id="SM00315">
    <property type="entry name" value="RGS"/>
    <property type="match status" value="1"/>
</dbReference>
<feature type="region of interest" description="Disordered" evidence="5">
    <location>
        <begin position="371"/>
        <end position="391"/>
    </location>
</feature>
<feature type="compositionally biased region" description="Low complexity" evidence="5">
    <location>
        <begin position="376"/>
        <end position="390"/>
    </location>
</feature>
<dbReference type="SUPFAM" id="SSF54236">
    <property type="entry name" value="Ubiquitin-like"/>
    <property type="match status" value="2"/>
</dbReference>
<protein>
    <submittedName>
        <fullName evidence="10">Regulator of G-protein signaling 12</fullName>
    </submittedName>
</protein>
<dbReference type="PROSITE" id="PS50132">
    <property type="entry name" value="RGS"/>
    <property type="match status" value="1"/>
</dbReference>
<dbReference type="SUPFAM" id="SSF48097">
    <property type="entry name" value="Regulator of G-protein signaling, RGS"/>
    <property type="match status" value="1"/>
</dbReference>
<dbReference type="PANTHER" id="PTHR45945">
    <property type="entry name" value="REGULATOR OF G-PROTEIN SIGNALING LOCO"/>
    <property type="match status" value="1"/>
</dbReference>
<dbReference type="InterPro" id="IPR029071">
    <property type="entry name" value="Ubiquitin-like_domsf"/>
</dbReference>
<dbReference type="Gene3D" id="1.10.196.10">
    <property type="match status" value="1"/>
</dbReference>
<dbReference type="PANTHER" id="PTHR45945:SF3">
    <property type="entry name" value="REGULATOR OF G-PROTEIN SIGNALING LOCO"/>
    <property type="match status" value="1"/>
</dbReference>
<feature type="compositionally biased region" description="Basic and acidic residues" evidence="5">
    <location>
        <begin position="914"/>
        <end position="923"/>
    </location>
</feature>
<dbReference type="InterPro" id="IPR011993">
    <property type="entry name" value="PH-like_dom_sf"/>
</dbReference>
<dbReference type="PROSITE" id="PS50877">
    <property type="entry name" value="GOLOCO"/>
    <property type="match status" value="1"/>
</dbReference>
<feature type="domain" description="PID" evidence="6">
    <location>
        <begin position="197"/>
        <end position="297"/>
    </location>
</feature>
<dbReference type="GO" id="GO:0008277">
    <property type="term" value="P:regulation of G protein-coupled receptor signaling pathway"/>
    <property type="evidence" value="ECO:0007669"/>
    <property type="project" value="TreeGrafter"/>
</dbReference>
<dbReference type="Gene3D" id="1.10.167.10">
    <property type="entry name" value="Regulator of G-protein Signalling 4, domain 2"/>
    <property type="match status" value="1"/>
</dbReference>
<proteinExistence type="predicted"/>
<gene>
    <name evidence="10" type="ORF">ALC62_03169</name>
</gene>
<dbReference type="Gene3D" id="2.30.29.30">
    <property type="entry name" value="Pleckstrin-homology domain (PH domain)/Phosphotyrosine-binding domain (PTB)"/>
    <property type="match status" value="1"/>
</dbReference>
<dbReference type="SMART" id="SM00228">
    <property type="entry name" value="PDZ"/>
    <property type="match status" value="1"/>
</dbReference>
<reference evidence="10 11" key="1">
    <citation type="submission" date="2016-03" db="EMBL/GenBank/DDBJ databases">
        <title>Cyphomyrmex costatus WGS genome.</title>
        <authorList>
            <person name="Nygaard S."/>
            <person name="Hu H."/>
            <person name="Boomsma J."/>
            <person name="Zhang G."/>
        </authorList>
    </citation>
    <scope>NUCLEOTIDE SEQUENCE [LARGE SCALE GENOMIC DNA]</scope>
    <source>
        <strain evidence="10">MS0001</strain>
        <tissue evidence="10">Whole body</tissue>
    </source>
</reference>
<dbReference type="STRING" id="456900.A0A151ILZ0"/>
<dbReference type="GO" id="GO:0005634">
    <property type="term" value="C:nucleus"/>
    <property type="evidence" value="ECO:0007669"/>
    <property type="project" value="TreeGrafter"/>
</dbReference>
<dbReference type="CDD" id="cd06710">
    <property type="entry name" value="PDZ_RGS12-like"/>
    <property type="match status" value="1"/>
</dbReference>
<evidence type="ECO:0000259" key="9">
    <source>
        <dbReference type="PROSITE" id="PS50898"/>
    </source>
</evidence>
<dbReference type="SUPFAM" id="SSF50729">
    <property type="entry name" value="PH domain-like"/>
    <property type="match status" value="1"/>
</dbReference>
<dbReference type="Pfam" id="PF00640">
    <property type="entry name" value="PID"/>
    <property type="match status" value="1"/>
</dbReference>
<evidence type="ECO:0000259" key="8">
    <source>
        <dbReference type="PROSITE" id="PS50132"/>
    </source>
</evidence>
<dbReference type="InterPro" id="IPR006020">
    <property type="entry name" value="PTB/PI_dom"/>
</dbReference>
<dbReference type="FunFam" id="1.10.167.10:FF:000001">
    <property type="entry name" value="Putative regulator of g-protein signaling 12"/>
    <property type="match status" value="1"/>
</dbReference>
<dbReference type="PRINTS" id="PR01301">
    <property type="entry name" value="RGSPROTEIN"/>
</dbReference>
<evidence type="ECO:0000256" key="3">
    <source>
        <dbReference type="ARBA" id="ARBA00022490"/>
    </source>
</evidence>
<name>A0A151ILZ0_9HYME</name>
<accession>A0A151ILZ0</accession>
<dbReference type="Pfam" id="PF00595">
    <property type="entry name" value="PDZ"/>
    <property type="match status" value="1"/>
</dbReference>
<dbReference type="InterPro" id="IPR003109">
    <property type="entry name" value="GoLoco_motif"/>
</dbReference>
<evidence type="ECO:0000313" key="10">
    <source>
        <dbReference type="EMBL" id="KYN05900.1"/>
    </source>
</evidence>